<dbReference type="NCBIfam" id="TIGR01378">
    <property type="entry name" value="thi_PPkinase"/>
    <property type="match status" value="1"/>
</dbReference>
<organism evidence="7 8">
    <name type="scientific">Paenibacillus bovis</name>
    <dbReference type="NCBI Taxonomy" id="1616788"/>
    <lineage>
        <taxon>Bacteria</taxon>
        <taxon>Bacillati</taxon>
        <taxon>Bacillota</taxon>
        <taxon>Bacilli</taxon>
        <taxon>Bacillales</taxon>
        <taxon>Paenibacillaceae</taxon>
        <taxon>Paenibacillus</taxon>
    </lineage>
</organism>
<dbReference type="GO" id="GO:0030975">
    <property type="term" value="F:thiamine binding"/>
    <property type="evidence" value="ECO:0007669"/>
    <property type="project" value="InterPro"/>
</dbReference>
<accession>A0A172ZI60</accession>
<dbReference type="GO" id="GO:0004788">
    <property type="term" value="F:thiamine diphosphokinase activity"/>
    <property type="evidence" value="ECO:0007669"/>
    <property type="project" value="UniProtKB-UniRule"/>
</dbReference>
<reference evidence="7 8" key="2">
    <citation type="journal article" date="2016" name="Int. J. Syst. Evol. Microbiol.">
        <title>Paenibacillus bovis sp. nov., isolated from raw yak (Bos grunniens) milk.</title>
        <authorList>
            <person name="Gao C."/>
            <person name="Han J."/>
            <person name="Liu Z."/>
            <person name="Xu X."/>
            <person name="Hang F."/>
            <person name="Wu Z."/>
        </authorList>
    </citation>
    <scope>NUCLEOTIDE SEQUENCE [LARGE SCALE GENOMIC DNA]</scope>
    <source>
        <strain evidence="7 8">BD3526</strain>
    </source>
</reference>
<dbReference type="SUPFAM" id="SSF63862">
    <property type="entry name" value="Thiamin pyrophosphokinase, substrate-binding domain"/>
    <property type="match status" value="1"/>
</dbReference>
<dbReference type="EMBL" id="CP013023">
    <property type="protein sequence ID" value="ANF97209.1"/>
    <property type="molecule type" value="Genomic_DNA"/>
</dbReference>
<dbReference type="GO" id="GO:0009229">
    <property type="term" value="P:thiamine diphosphate biosynthetic process"/>
    <property type="evidence" value="ECO:0007669"/>
    <property type="project" value="InterPro"/>
</dbReference>
<dbReference type="Gene3D" id="3.40.50.10240">
    <property type="entry name" value="Thiamin pyrophosphokinase, catalytic domain"/>
    <property type="match status" value="1"/>
</dbReference>
<dbReference type="InterPro" id="IPR006282">
    <property type="entry name" value="Thi_PPkinase"/>
</dbReference>
<dbReference type="CDD" id="cd07995">
    <property type="entry name" value="TPK"/>
    <property type="match status" value="1"/>
</dbReference>
<sequence>MAAKRALIFSGGLLHPDFLNEIREDDLIIGADRGALFLIEHGIRPHLAIGDFDSLTDHMTELRRIEENSDEMIVFDPVDKDLSDTEAAFEAAMERHMDDILIFGAVGTRFDHTLANVQLLVRALQHQVRCAIQDMNNYISLTSTTSVISNMGYPYVSLLPVTSEVTGIHLKGFQYPLENATLRMGQSRGVSNHLAEEQGTVSIEGGLLLIIQSRD</sequence>
<keyword evidence="4" id="KW-0067">ATP-binding</keyword>
<evidence type="ECO:0000313" key="8">
    <source>
        <dbReference type="Proteomes" id="UP000078148"/>
    </source>
</evidence>
<dbReference type="GO" id="GO:0016301">
    <property type="term" value="F:kinase activity"/>
    <property type="evidence" value="ECO:0007669"/>
    <property type="project" value="UniProtKB-KW"/>
</dbReference>
<dbReference type="SUPFAM" id="SSF63999">
    <property type="entry name" value="Thiamin pyrophosphokinase, catalytic domain"/>
    <property type="match status" value="1"/>
</dbReference>
<evidence type="ECO:0000313" key="7">
    <source>
        <dbReference type="EMBL" id="ANF97209.1"/>
    </source>
</evidence>
<protein>
    <recommendedName>
        <fullName evidence="5">Thiamine diphosphokinase</fullName>
        <ecNumber evidence="5">2.7.6.2</ecNumber>
    </recommendedName>
</protein>
<evidence type="ECO:0000256" key="4">
    <source>
        <dbReference type="ARBA" id="ARBA00022840"/>
    </source>
</evidence>
<gene>
    <name evidence="7" type="ORF">AR543_15180</name>
</gene>
<dbReference type="RefSeq" id="WP_060535325.1">
    <property type="nucleotide sequence ID" value="NZ_CP013023.1"/>
</dbReference>
<feature type="domain" description="Thiamin pyrophosphokinase thiamin-binding" evidence="6">
    <location>
        <begin position="143"/>
        <end position="209"/>
    </location>
</feature>
<dbReference type="InterPro" id="IPR007373">
    <property type="entry name" value="Thiamin_PyroPKinase_B1-bd"/>
</dbReference>
<dbReference type="GO" id="GO:0005524">
    <property type="term" value="F:ATP binding"/>
    <property type="evidence" value="ECO:0007669"/>
    <property type="project" value="UniProtKB-KW"/>
</dbReference>
<keyword evidence="1" id="KW-0808">Transferase</keyword>
<dbReference type="STRING" id="1616788.AR543_15180"/>
<dbReference type="SMART" id="SM00983">
    <property type="entry name" value="TPK_B1_binding"/>
    <property type="match status" value="1"/>
</dbReference>
<dbReference type="PANTHER" id="PTHR41299:SF1">
    <property type="entry name" value="THIAMINE PYROPHOSPHOKINASE"/>
    <property type="match status" value="1"/>
</dbReference>
<dbReference type="Pfam" id="PF04263">
    <property type="entry name" value="TPK_catalytic"/>
    <property type="match status" value="1"/>
</dbReference>
<keyword evidence="8" id="KW-1185">Reference proteome</keyword>
<evidence type="ECO:0000256" key="2">
    <source>
        <dbReference type="ARBA" id="ARBA00022741"/>
    </source>
</evidence>
<dbReference type="PANTHER" id="PTHR41299">
    <property type="entry name" value="THIAMINE PYROPHOSPHOKINASE"/>
    <property type="match status" value="1"/>
</dbReference>
<name>A0A172ZI60_9BACL</name>
<dbReference type="Pfam" id="PF04265">
    <property type="entry name" value="TPK_B1_binding"/>
    <property type="match status" value="1"/>
</dbReference>
<evidence type="ECO:0000259" key="6">
    <source>
        <dbReference type="SMART" id="SM00983"/>
    </source>
</evidence>
<dbReference type="Proteomes" id="UP000078148">
    <property type="component" value="Chromosome"/>
</dbReference>
<dbReference type="GO" id="GO:0006772">
    <property type="term" value="P:thiamine metabolic process"/>
    <property type="evidence" value="ECO:0007669"/>
    <property type="project" value="UniProtKB-UniRule"/>
</dbReference>
<dbReference type="InterPro" id="IPR007371">
    <property type="entry name" value="TPK_catalytic"/>
</dbReference>
<evidence type="ECO:0000256" key="3">
    <source>
        <dbReference type="ARBA" id="ARBA00022777"/>
    </source>
</evidence>
<reference evidence="8" key="1">
    <citation type="submission" date="2015-10" db="EMBL/GenBank/DDBJ databases">
        <title>Genome of Paenibacillus bovis sp. nov.</title>
        <authorList>
            <person name="Wu Z."/>
            <person name="Gao C."/>
            <person name="Liu Z."/>
            <person name="Zheng H."/>
        </authorList>
    </citation>
    <scope>NUCLEOTIDE SEQUENCE [LARGE SCALE GENOMIC DNA]</scope>
    <source>
        <strain evidence="8">BD3526</strain>
    </source>
</reference>
<keyword evidence="3 7" id="KW-0418">Kinase</keyword>
<dbReference type="EC" id="2.7.6.2" evidence="5"/>
<dbReference type="InterPro" id="IPR036371">
    <property type="entry name" value="TPK_B1-bd_sf"/>
</dbReference>
<dbReference type="KEGG" id="pbv:AR543_15180"/>
<evidence type="ECO:0000256" key="1">
    <source>
        <dbReference type="ARBA" id="ARBA00022679"/>
    </source>
</evidence>
<dbReference type="AlphaFoldDB" id="A0A172ZI60"/>
<proteinExistence type="predicted"/>
<dbReference type="InterPro" id="IPR036759">
    <property type="entry name" value="TPK_catalytic_sf"/>
</dbReference>
<dbReference type="OrthoDB" id="9804377at2"/>
<evidence type="ECO:0000256" key="5">
    <source>
        <dbReference type="NCBIfam" id="TIGR01378"/>
    </source>
</evidence>
<keyword evidence="2" id="KW-0547">Nucleotide-binding</keyword>
<dbReference type="InterPro" id="IPR053149">
    <property type="entry name" value="TPK"/>
</dbReference>